<dbReference type="InParanoid" id="A0A218Z0J7"/>
<sequence length="45" mass="4761">MQECWKPPLPSWFFGGEKPSLSLISGEIGLGRDRGAGGLDSSIIA</sequence>
<organism evidence="1 2">
    <name type="scientific">Diplocarpon coronariae</name>
    <dbReference type="NCBI Taxonomy" id="2795749"/>
    <lineage>
        <taxon>Eukaryota</taxon>
        <taxon>Fungi</taxon>
        <taxon>Dikarya</taxon>
        <taxon>Ascomycota</taxon>
        <taxon>Pezizomycotina</taxon>
        <taxon>Leotiomycetes</taxon>
        <taxon>Helotiales</taxon>
        <taxon>Drepanopezizaceae</taxon>
        <taxon>Diplocarpon</taxon>
    </lineage>
</organism>
<evidence type="ECO:0000313" key="2">
    <source>
        <dbReference type="Proteomes" id="UP000242519"/>
    </source>
</evidence>
<dbReference type="Proteomes" id="UP000242519">
    <property type="component" value="Unassembled WGS sequence"/>
</dbReference>
<protein>
    <submittedName>
        <fullName evidence="1">Uncharacterized protein</fullName>
    </submittedName>
</protein>
<keyword evidence="2" id="KW-1185">Reference proteome</keyword>
<dbReference type="EMBL" id="MZNU01000269">
    <property type="protein sequence ID" value="OWP01577.1"/>
    <property type="molecule type" value="Genomic_DNA"/>
</dbReference>
<accession>A0A218Z0J7</accession>
<evidence type="ECO:0000313" key="1">
    <source>
        <dbReference type="EMBL" id="OWP01577.1"/>
    </source>
</evidence>
<comment type="caution">
    <text evidence="1">The sequence shown here is derived from an EMBL/GenBank/DDBJ whole genome shotgun (WGS) entry which is preliminary data.</text>
</comment>
<gene>
    <name evidence="1" type="ORF">B2J93_4681</name>
</gene>
<proteinExistence type="predicted"/>
<name>A0A218Z0J7_9HELO</name>
<reference evidence="1 2" key="1">
    <citation type="submission" date="2017-04" db="EMBL/GenBank/DDBJ databases">
        <title>Draft genome sequence of Marssonina coronaria NL1: causal agent of apple blotch.</title>
        <authorList>
            <person name="Cheng Q."/>
        </authorList>
    </citation>
    <scope>NUCLEOTIDE SEQUENCE [LARGE SCALE GENOMIC DNA]</scope>
    <source>
        <strain evidence="1 2">NL1</strain>
    </source>
</reference>
<dbReference type="AlphaFoldDB" id="A0A218Z0J7"/>